<evidence type="ECO:0008006" key="3">
    <source>
        <dbReference type="Google" id="ProtNLM"/>
    </source>
</evidence>
<dbReference type="STRING" id="710696.Intca_2621"/>
<evidence type="ECO:0000313" key="1">
    <source>
        <dbReference type="EMBL" id="ADU49126.1"/>
    </source>
</evidence>
<dbReference type="Proteomes" id="UP000008914">
    <property type="component" value="Chromosome"/>
</dbReference>
<evidence type="ECO:0000313" key="2">
    <source>
        <dbReference type="Proteomes" id="UP000008914"/>
    </source>
</evidence>
<dbReference type="AlphaFoldDB" id="E6S8G4"/>
<proteinExistence type="predicted"/>
<dbReference type="EMBL" id="CP002343">
    <property type="protein sequence ID" value="ADU49126.1"/>
    <property type="molecule type" value="Genomic_DNA"/>
</dbReference>
<name>E6S8G4_INTC7</name>
<dbReference type="eggNOG" id="ENOG5031YWR">
    <property type="taxonomic scope" value="Bacteria"/>
</dbReference>
<dbReference type="HOGENOM" id="CLU_184589_0_0_11"/>
<reference evidence="1 2" key="1">
    <citation type="journal article" date="2010" name="Stand. Genomic Sci.">
        <title>Complete genome sequence of Intrasporangium calvum type strain (7 KIP).</title>
        <authorList>
            <person name="Del Rio T.G."/>
            <person name="Chertkov O."/>
            <person name="Yasawong M."/>
            <person name="Lucas S."/>
            <person name="Deshpande S."/>
            <person name="Cheng J.F."/>
            <person name="Detter C."/>
            <person name="Tapia R."/>
            <person name="Han C."/>
            <person name="Goodwin L."/>
            <person name="Pitluck S."/>
            <person name="Liolios K."/>
            <person name="Ivanova N."/>
            <person name="Mavromatis K."/>
            <person name="Pati A."/>
            <person name="Chen A."/>
            <person name="Palaniappan K."/>
            <person name="Land M."/>
            <person name="Hauser L."/>
            <person name="Chang Y.J."/>
            <person name="Jeffries C.D."/>
            <person name="Rohde M."/>
            <person name="Pukall R."/>
            <person name="Sikorski J."/>
            <person name="Goker M."/>
            <person name="Woyke T."/>
            <person name="Bristow J."/>
            <person name="Eisen J.A."/>
            <person name="Markowitz V."/>
            <person name="Hugenholtz P."/>
            <person name="Kyrpides N.C."/>
            <person name="Klenk H.P."/>
            <person name="Lapidus A."/>
        </authorList>
    </citation>
    <scope>NUCLEOTIDE SEQUENCE [LARGE SCALE GENOMIC DNA]</scope>
    <source>
        <strain evidence="2">ATCC 23552 / DSM 43043 / JCM 3097 / NBRC 12989 / 7 KIP</strain>
    </source>
</reference>
<accession>E6S8G4</accession>
<gene>
    <name evidence="1" type="ordered locus">Intca_2621</name>
</gene>
<dbReference type="RefSeq" id="WP_013493440.1">
    <property type="nucleotide sequence ID" value="NC_014830.1"/>
</dbReference>
<protein>
    <recommendedName>
        <fullName evidence="3">Coenzyme PQQ synthesis D</fullName>
    </recommendedName>
</protein>
<dbReference type="OrthoDB" id="4869642at2"/>
<dbReference type="KEGG" id="ica:Intca_2621"/>
<keyword evidence="2" id="KW-1185">Reference proteome</keyword>
<sequence length="97" mass="10608">MPQRLAHVVVEGDEPTEVYPHVSAEDPELYLMRLPDGPPVRLSGTAAVIWLVASAGEEDVVDGVARLVERERVDIEPDVMTYLDLLVADGLLERASS</sequence>
<organism evidence="1 2">
    <name type="scientific">Intrasporangium calvum (strain ATCC 23552 / DSM 43043 / JCM 3097 / NBRC 12989 / NCIMB 10167 / NRRL B-3866 / 7 KIP)</name>
    <dbReference type="NCBI Taxonomy" id="710696"/>
    <lineage>
        <taxon>Bacteria</taxon>
        <taxon>Bacillati</taxon>
        <taxon>Actinomycetota</taxon>
        <taxon>Actinomycetes</taxon>
        <taxon>Micrococcales</taxon>
        <taxon>Intrasporangiaceae</taxon>
        <taxon>Intrasporangium</taxon>
    </lineage>
</organism>